<protein>
    <submittedName>
        <fullName evidence="1">Uncharacterized protein</fullName>
    </submittedName>
</protein>
<gene>
    <name evidence="1" type="ORF">NEILACOT_05245</name>
</gene>
<dbReference type="EMBL" id="ACEQ02000032">
    <property type="protein sequence ID" value="EEZ74728.1"/>
    <property type="molecule type" value="Genomic_DNA"/>
</dbReference>
<comment type="caution">
    <text evidence="1">The sequence shown here is derived from an EMBL/GenBank/DDBJ whole genome shotgun (WGS) entry which is preliminary data.</text>
</comment>
<accession>D0WCG4</accession>
<evidence type="ECO:0000313" key="1">
    <source>
        <dbReference type="EMBL" id="EEZ74728.1"/>
    </source>
</evidence>
<dbReference type="AlphaFoldDB" id="D0WCG4"/>
<name>D0WCG4_NEILA</name>
<proteinExistence type="predicted"/>
<dbReference type="Proteomes" id="UP000003843">
    <property type="component" value="Unassembled WGS sequence"/>
</dbReference>
<organism evidence="1 2">
    <name type="scientific">Neisseria lactamica ATCC 23970</name>
    <dbReference type="NCBI Taxonomy" id="546265"/>
    <lineage>
        <taxon>Bacteria</taxon>
        <taxon>Pseudomonadati</taxon>
        <taxon>Pseudomonadota</taxon>
        <taxon>Betaproteobacteria</taxon>
        <taxon>Neisseriales</taxon>
        <taxon>Neisseriaceae</taxon>
        <taxon>Neisseria</taxon>
    </lineage>
</organism>
<evidence type="ECO:0000313" key="2">
    <source>
        <dbReference type="Proteomes" id="UP000003843"/>
    </source>
</evidence>
<reference evidence="1 2" key="1">
    <citation type="submission" date="2009-10" db="EMBL/GenBank/DDBJ databases">
        <authorList>
            <person name="Weinstock G."/>
            <person name="Sodergren E."/>
            <person name="Clifton S."/>
            <person name="Fulton L."/>
            <person name="Fulton B."/>
            <person name="Courtney L."/>
            <person name="Fronick C."/>
            <person name="Harrison M."/>
            <person name="Strong C."/>
            <person name="Farmer C."/>
            <person name="Delahaunty K."/>
            <person name="Markovic C."/>
            <person name="Hall O."/>
            <person name="Minx P."/>
            <person name="Tomlinson C."/>
            <person name="Mitreva M."/>
            <person name="Nelson J."/>
            <person name="Hou S."/>
            <person name="Wollam A."/>
            <person name="Pepin K.H."/>
            <person name="Johnson M."/>
            <person name="Bhonagiri V."/>
            <person name="Nash W.E."/>
            <person name="Warren W."/>
            <person name="Chinwalla A."/>
            <person name="Mardis E.R."/>
            <person name="Wilson R.K."/>
        </authorList>
    </citation>
    <scope>NUCLEOTIDE SEQUENCE [LARGE SCALE GENOMIC DNA]</scope>
    <source>
        <strain evidence="1 2">ATCC 23970</strain>
    </source>
</reference>
<sequence>MRLYLIKRLSGIYAYTINLAGYCCGSNAGRRVFPPYGNKALSDAAGGVLEIRQSSFRLLHCILLYF</sequence>